<evidence type="ECO:0000313" key="1">
    <source>
        <dbReference type="EMBL" id="VEN75404.1"/>
    </source>
</evidence>
<gene>
    <name evidence="1" type="ORF">EPICR_80097</name>
</gene>
<protein>
    <submittedName>
        <fullName evidence="1">Methyltransferase</fullName>
    </submittedName>
</protein>
<reference evidence="1" key="1">
    <citation type="submission" date="2019-01" db="EMBL/GenBank/DDBJ databases">
        <authorList>
            <consortium name="Genoscope - CEA"/>
            <person name="William W."/>
        </authorList>
    </citation>
    <scope>NUCLEOTIDE SEQUENCE</scope>
    <source>
        <strain evidence="1">CR-1</strain>
    </source>
</reference>
<keyword evidence="1" id="KW-0808">Transferase</keyword>
<keyword evidence="1" id="KW-0489">Methyltransferase</keyword>
<dbReference type="SUPFAM" id="SSF53335">
    <property type="entry name" value="S-adenosyl-L-methionine-dependent methyltransferases"/>
    <property type="match status" value="1"/>
</dbReference>
<sequence length="219" mass="23904">MIGKMMKKRGLLRRVTPVSRVFGLDRGLPIDRFYIESFLEKHARSIQGCVLEIGEPVYTCKFGGGRVAASHVLSVEPGNPAATLTGDLETGEGVPKKMFDCAVLTQTLPFIYDVKAALTHCHAALKPGGVLLATFPGISQISRYDMDRWCDYWRFTDASAAKLFGDVFGGEQVTVATHGNVLAACAFLHGLASGELKPRELDHHDPDYQVLIGVRAVKK</sequence>
<dbReference type="AlphaFoldDB" id="A0A484HJW2"/>
<organism evidence="1">
    <name type="scientific">uncultured Desulfobacteraceae bacterium</name>
    <dbReference type="NCBI Taxonomy" id="218296"/>
    <lineage>
        <taxon>Bacteria</taxon>
        <taxon>Pseudomonadati</taxon>
        <taxon>Thermodesulfobacteriota</taxon>
        <taxon>Desulfobacteria</taxon>
        <taxon>Desulfobacterales</taxon>
        <taxon>Desulfobacteraceae</taxon>
        <taxon>environmental samples</taxon>
    </lineage>
</organism>
<name>A0A484HJW2_9BACT</name>
<proteinExistence type="predicted"/>
<accession>A0A484HJW2</accession>
<dbReference type="GO" id="GO:0008168">
    <property type="term" value="F:methyltransferase activity"/>
    <property type="evidence" value="ECO:0007669"/>
    <property type="project" value="UniProtKB-KW"/>
</dbReference>
<dbReference type="Gene3D" id="3.40.50.150">
    <property type="entry name" value="Vaccinia Virus protein VP39"/>
    <property type="match status" value="1"/>
</dbReference>
<dbReference type="GO" id="GO:0032259">
    <property type="term" value="P:methylation"/>
    <property type="evidence" value="ECO:0007669"/>
    <property type="project" value="UniProtKB-KW"/>
</dbReference>
<dbReference type="InterPro" id="IPR029063">
    <property type="entry name" value="SAM-dependent_MTases_sf"/>
</dbReference>
<dbReference type="EMBL" id="CAACVI010000051">
    <property type="protein sequence ID" value="VEN75404.1"/>
    <property type="molecule type" value="Genomic_DNA"/>
</dbReference>
<dbReference type="Pfam" id="PF13489">
    <property type="entry name" value="Methyltransf_23"/>
    <property type="match status" value="1"/>
</dbReference>